<comment type="caution">
    <text evidence="8">The sequence shown here is derived from an EMBL/GenBank/DDBJ whole genome shotgun (WGS) entry which is preliminary data.</text>
</comment>
<dbReference type="PANTHER" id="PTHR36050">
    <property type="entry name" value="O-FUCOSYLTRANSFERASE 30"/>
    <property type="match status" value="1"/>
</dbReference>
<dbReference type="InterPro" id="IPR001005">
    <property type="entry name" value="SANT/Myb"/>
</dbReference>
<feature type="domain" description="Myb-like" evidence="6">
    <location>
        <begin position="94"/>
        <end position="137"/>
    </location>
</feature>
<evidence type="ECO:0000256" key="5">
    <source>
        <dbReference type="SAM" id="MobiDB-lite"/>
    </source>
</evidence>
<dbReference type="Gene3D" id="1.10.10.60">
    <property type="entry name" value="Homeodomain-like"/>
    <property type="match status" value="1"/>
</dbReference>
<evidence type="ECO:0000256" key="4">
    <source>
        <dbReference type="ARBA" id="ARBA00023242"/>
    </source>
</evidence>
<evidence type="ECO:0000256" key="1">
    <source>
        <dbReference type="ARBA" id="ARBA00004123"/>
    </source>
</evidence>
<dbReference type="InterPro" id="IPR017930">
    <property type="entry name" value="Myb_dom"/>
</dbReference>
<proteinExistence type="predicted"/>
<dbReference type="SUPFAM" id="SSF46689">
    <property type="entry name" value="Homeodomain-like"/>
    <property type="match status" value="1"/>
</dbReference>
<dbReference type="PANTHER" id="PTHR36050:SF1">
    <property type="entry name" value="O-FUCOSYLTRANSFERASE 30"/>
    <property type="match status" value="1"/>
</dbReference>
<dbReference type="Pfam" id="PF00249">
    <property type="entry name" value="Myb_DNA-binding"/>
    <property type="match status" value="1"/>
</dbReference>
<feature type="compositionally biased region" description="Polar residues" evidence="5">
    <location>
        <begin position="8"/>
        <end position="18"/>
    </location>
</feature>
<dbReference type="CDD" id="cd00167">
    <property type="entry name" value="SANT"/>
    <property type="match status" value="1"/>
</dbReference>
<dbReference type="AlphaFoldDB" id="A0A6A6LG81"/>
<evidence type="ECO:0000256" key="2">
    <source>
        <dbReference type="ARBA" id="ARBA00023015"/>
    </source>
</evidence>
<sequence length="357" mass="40295">MTRRCSHCSHNGHNSRTCPNRGVKLFGVRLTDGSIRKSASMGNLSHYTGSPNPAGAHASGSNNPGSPGGDTPDHGGAADGYASEDFVPGSSSSRERKKGVPWTEEEHRMFLFGLQKLGKGDWRGIARSYVISRTPTQPVDTPMASQDFLTVNDARLKHIPIILILYLLLLLWKKNVNQWIPPTPMREKLFLQSQIAHSPSTQLYTQLIFHHSSHFHFRFGQDMVQSQVQRRHMRQCGSILIRVNGNIDKCLYAIDEDCRTTGWTYKNGVEDGVLDQFQPDEQLKKKKNISYVRRHRDVYKTLGPGSESKSATVLAFRSLFTIDIHKVQRDQRIQSLIEKSKFLSFVPEILRSGEILL</sequence>
<dbReference type="GO" id="GO:0005634">
    <property type="term" value="C:nucleus"/>
    <property type="evidence" value="ECO:0007669"/>
    <property type="project" value="UniProtKB-SubCell"/>
</dbReference>
<protein>
    <submittedName>
        <fullName evidence="8">Uncharacterized protein</fullName>
    </submittedName>
</protein>
<feature type="region of interest" description="Disordered" evidence="5">
    <location>
        <begin position="41"/>
        <end position="100"/>
    </location>
</feature>
<keyword evidence="4" id="KW-0539">Nucleus</keyword>
<reference evidence="8 9" key="1">
    <citation type="journal article" date="2020" name="Mol. Plant">
        <title>The Chromosome-Based Rubber Tree Genome Provides New Insights into Spurge Genome Evolution and Rubber Biosynthesis.</title>
        <authorList>
            <person name="Liu J."/>
            <person name="Shi C."/>
            <person name="Shi C.C."/>
            <person name="Li W."/>
            <person name="Zhang Q.J."/>
            <person name="Zhang Y."/>
            <person name="Li K."/>
            <person name="Lu H.F."/>
            <person name="Shi C."/>
            <person name="Zhu S.T."/>
            <person name="Xiao Z.Y."/>
            <person name="Nan H."/>
            <person name="Yue Y."/>
            <person name="Zhu X.G."/>
            <person name="Wu Y."/>
            <person name="Hong X.N."/>
            <person name="Fan G.Y."/>
            <person name="Tong Y."/>
            <person name="Zhang D."/>
            <person name="Mao C.L."/>
            <person name="Liu Y.L."/>
            <person name="Hao S.J."/>
            <person name="Liu W.Q."/>
            <person name="Lv M.Q."/>
            <person name="Zhang H.B."/>
            <person name="Liu Y."/>
            <person name="Hu-Tang G.R."/>
            <person name="Wang J.P."/>
            <person name="Wang J.H."/>
            <person name="Sun Y.H."/>
            <person name="Ni S.B."/>
            <person name="Chen W.B."/>
            <person name="Zhang X.C."/>
            <person name="Jiao Y.N."/>
            <person name="Eichler E.E."/>
            <person name="Li G.H."/>
            <person name="Liu X."/>
            <person name="Gao L.Z."/>
        </authorList>
    </citation>
    <scope>NUCLEOTIDE SEQUENCE [LARGE SCALE GENOMIC DNA]</scope>
    <source>
        <strain evidence="9">cv. GT1</strain>
        <tissue evidence="8">Leaf</tissue>
    </source>
</reference>
<keyword evidence="2" id="KW-0805">Transcription regulation</keyword>
<dbReference type="EMBL" id="JAAGAX010000011">
    <property type="protein sequence ID" value="KAF2299093.1"/>
    <property type="molecule type" value="Genomic_DNA"/>
</dbReference>
<dbReference type="GO" id="GO:0003677">
    <property type="term" value="F:DNA binding"/>
    <property type="evidence" value="ECO:0007669"/>
    <property type="project" value="InterPro"/>
</dbReference>
<comment type="subcellular location">
    <subcellularLocation>
        <location evidence="1">Nucleus</location>
    </subcellularLocation>
</comment>
<evidence type="ECO:0000256" key="3">
    <source>
        <dbReference type="ARBA" id="ARBA00023163"/>
    </source>
</evidence>
<dbReference type="PROSITE" id="PS51294">
    <property type="entry name" value="HTH_MYB"/>
    <property type="match status" value="1"/>
</dbReference>
<name>A0A6A6LG81_HEVBR</name>
<gene>
    <name evidence="8" type="ORF">GH714_030564</name>
</gene>
<accession>A0A6A6LG81</accession>
<keyword evidence="9" id="KW-1185">Reference proteome</keyword>
<dbReference type="InterPro" id="IPR006447">
    <property type="entry name" value="Myb_dom_plants"/>
</dbReference>
<dbReference type="Proteomes" id="UP000467840">
    <property type="component" value="Chromosome 1"/>
</dbReference>
<evidence type="ECO:0000313" key="9">
    <source>
        <dbReference type="Proteomes" id="UP000467840"/>
    </source>
</evidence>
<feature type="domain" description="HTH myb-type" evidence="7">
    <location>
        <begin position="94"/>
        <end position="137"/>
    </location>
</feature>
<organism evidence="8 9">
    <name type="scientific">Hevea brasiliensis</name>
    <name type="common">Para rubber tree</name>
    <name type="synonym">Siphonia brasiliensis</name>
    <dbReference type="NCBI Taxonomy" id="3981"/>
    <lineage>
        <taxon>Eukaryota</taxon>
        <taxon>Viridiplantae</taxon>
        <taxon>Streptophyta</taxon>
        <taxon>Embryophyta</taxon>
        <taxon>Tracheophyta</taxon>
        <taxon>Spermatophyta</taxon>
        <taxon>Magnoliopsida</taxon>
        <taxon>eudicotyledons</taxon>
        <taxon>Gunneridae</taxon>
        <taxon>Pentapetalae</taxon>
        <taxon>rosids</taxon>
        <taxon>fabids</taxon>
        <taxon>Malpighiales</taxon>
        <taxon>Euphorbiaceae</taxon>
        <taxon>Crotonoideae</taxon>
        <taxon>Micrandreae</taxon>
        <taxon>Hevea</taxon>
    </lineage>
</organism>
<evidence type="ECO:0000313" key="8">
    <source>
        <dbReference type="EMBL" id="KAF2299093.1"/>
    </source>
</evidence>
<dbReference type="InterPro" id="IPR009057">
    <property type="entry name" value="Homeodomain-like_sf"/>
</dbReference>
<evidence type="ECO:0000259" key="6">
    <source>
        <dbReference type="PROSITE" id="PS50090"/>
    </source>
</evidence>
<evidence type="ECO:0000259" key="7">
    <source>
        <dbReference type="PROSITE" id="PS51294"/>
    </source>
</evidence>
<feature type="region of interest" description="Disordered" evidence="5">
    <location>
        <begin position="1"/>
        <end position="21"/>
    </location>
</feature>
<dbReference type="NCBIfam" id="TIGR01557">
    <property type="entry name" value="myb_SHAQKYF"/>
    <property type="match status" value="1"/>
</dbReference>
<dbReference type="PROSITE" id="PS50090">
    <property type="entry name" value="MYB_LIKE"/>
    <property type="match status" value="1"/>
</dbReference>
<feature type="compositionally biased region" description="Polar residues" evidence="5">
    <location>
        <begin position="41"/>
        <end position="51"/>
    </location>
</feature>
<keyword evidence="3" id="KW-0804">Transcription</keyword>